<gene>
    <name evidence="2" type="ORF">GRI89_05875</name>
</gene>
<evidence type="ECO:0000256" key="1">
    <source>
        <dbReference type="SAM" id="SignalP"/>
    </source>
</evidence>
<comment type="caution">
    <text evidence="2">The sequence shown here is derived from an EMBL/GenBank/DDBJ whole genome shotgun (WGS) entry which is preliminary data.</text>
</comment>
<feature type="chain" id="PRO_5026076794" description="Lipoprotein" evidence="1">
    <location>
        <begin position="20"/>
        <end position="161"/>
    </location>
</feature>
<proteinExistence type="predicted"/>
<sequence length="161" mass="17534">MKAREWTKLALLAALSACAATPAPVSEEAVKVSQRHAYAICAGSCPEHDLQVRADGRIDVHRIDFDGTDAYETFTVAPSRAVEFATSLRNLRSSAADEASCHSSDTAADQDMRRDVTELAVTWVSSHVDHFEGCLTPARLNTLREAYRALGLTADAERLSR</sequence>
<evidence type="ECO:0000313" key="2">
    <source>
        <dbReference type="EMBL" id="MXO59066.1"/>
    </source>
</evidence>
<evidence type="ECO:0008006" key="4">
    <source>
        <dbReference type="Google" id="ProtNLM"/>
    </source>
</evidence>
<dbReference type="RefSeq" id="WP_235912821.1">
    <property type="nucleotide sequence ID" value="NZ_WTYM01000032.1"/>
</dbReference>
<dbReference type="AlphaFoldDB" id="A0A6I4SW97"/>
<accession>A0A6I4SW97</accession>
<protein>
    <recommendedName>
        <fullName evidence="4">Lipoprotein</fullName>
    </recommendedName>
</protein>
<dbReference type="EMBL" id="WTYM01000032">
    <property type="protein sequence ID" value="MXO59066.1"/>
    <property type="molecule type" value="Genomic_DNA"/>
</dbReference>
<reference evidence="2 3" key="1">
    <citation type="submission" date="2019-12" db="EMBL/GenBank/DDBJ databases">
        <title>Genomic-based taxomic classification of the family Erythrobacteraceae.</title>
        <authorList>
            <person name="Xu L."/>
        </authorList>
    </citation>
    <scope>NUCLEOTIDE SEQUENCE [LARGE SCALE GENOMIC DNA]</scope>
    <source>
        <strain evidence="2 3">MCCC 1K01500</strain>
    </source>
</reference>
<organism evidence="2 3">
    <name type="scientific">Croceibacterium salegens</name>
    <dbReference type="NCBI Taxonomy" id="1737568"/>
    <lineage>
        <taxon>Bacteria</taxon>
        <taxon>Pseudomonadati</taxon>
        <taxon>Pseudomonadota</taxon>
        <taxon>Alphaproteobacteria</taxon>
        <taxon>Sphingomonadales</taxon>
        <taxon>Erythrobacteraceae</taxon>
        <taxon>Croceibacterium</taxon>
    </lineage>
</organism>
<keyword evidence="1" id="KW-0732">Signal</keyword>
<keyword evidence="3" id="KW-1185">Reference proteome</keyword>
<evidence type="ECO:0000313" key="3">
    <source>
        <dbReference type="Proteomes" id="UP000433652"/>
    </source>
</evidence>
<feature type="signal peptide" evidence="1">
    <location>
        <begin position="1"/>
        <end position="19"/>
    </location>
</feature>
<name>A0A6I4SW97_9SPHN</name>
<dbReference type="Proteomes" id="UP000433652">
    <property type="component" value="Unassembled WGS sequence"/>
</dbReference>